<organism evidence="5">
    <name type="scientific">Pseudogymnoascus destructans</name>
    <dbReference type="NCBI Taxonomy" id="655981"/>
    <lineage>
        <taxon>Eukaryota</taxon>
        <taxon>Fungi</taxon>
        <taxon>Dikarya</taxon>
        <taxon>Ascomycota</taxon>
        <taxon>Pezizomycotina</taxon>
        <taxon>Leotiomycetes</taxon>
        <taxon>Thelebolales</taxon>
        <taxon>Thelebolaceae</taxon>
        <taxon>Pseudogymnoascus</taxon>
    </lineage>
</organism>
<feature type="compositionally biased region" description="Polar residues" evidence="3">
    <location>
        <begin position="36"/>
        <end position="45"/>
    </location>
</feature>
<evidence type="ECO:0000256" key="1">
    <source>
        <dbReference type="ARBA" id="ARBA00023054"/>
    </source>
</evidence>
<dbReference type="Pfam" id="PF06428">
    <property type="entry name" value="Sec2p"/>
    <property type="match status" value="1"/>
</dbReference>
<feature type="region of interest" description="Disordered" evidence="3">
    <location>
        <begin position="368"/>
        <end position="387"/>
    </location>
</feature>
<dbReference type="InterPro" id="IPR009449">
    <property type="entry name" value="Sec2_N"/>
</dbReference>
<dbReference type="AlphaFoldDB" id="A0A177AJ20"/>
<feature type="compositionally biased region" description="Low complexity" evidence="3">
    <location>
        <begin position="46"/>
        <end position="72"/>
    </location>
</feature>
<feature type="region of interest" description="Disordered" evidence="3">
    <location>
        <begin position="267"/>
        <end position="288"/>
    </location>
</feature>
<feature type="domain" description="GDP/GTP exchange factor Sec2 N-terminal" evidence="4">
    <location>
        <begin position="126"/>
        <end position="269"/>
    </location>
</feature>
<proteinExistence type="predicted"/>
<dbReference type="PANTHER" id="PTHR14430">
    <property type="entry name" value="RABIN3-RELATED"/>
    <property type="match status" value="1"/>
</dbReference>
<feature type="region of interest" description="Disordered" evidence="3">
    <location>
        <begin position="1"/>
        <end position="108"/>
    </location>
</feature>
<dbReference type="Pfam" id="PF25555">
    <property type="entry name" value="RAB3A-like_C"/>
    <property type="match status" value="1"/>
</dbReference>
<evidence type="ECO:0000259" key="4">
    <source>
        <dbReference type="Pfam" id="PF06428"/>
    </source>
</evidence>
<evidence type="ECO:0000256" key="2">
    <source>
        <dbReference type="SAM" id="Coils"/>
    </source>
</evidence>
<reference evidence="5" key="1">
    <citation type="submission" date="2016-03" db="EMBL/GenBank/DDBJ databases">
        <title>Updated assembly of Pseudogymnoascus destructans, the fungus causing white-nose syndrome of bats.</title>
        <authorList>
            <person name="Palmer J.M."/>
            <person name="Drees K.P."/>
            <person name="Foster J.T."/>
            <person name="Lindner D.L."/>
        </authorList>
    </citation>
    <scope>NUCLEOTIDE SEQUENCE [LARGE SCALE GENOMIC DNA]</scope>
    <source>
        <strain evidence="5">20631-21</strain>
    </source>
</reference>
<evidence type="ECO:0000256" key="3">
    <source>
        <dbReference type="SAM" id="MobiDB-lite"/>
    </source>
</evidence>
<feature type="coiled-coil region" evidence="2">
    <location>
        <begin position="133"/>
        <end position="160"/>
    </location>
</feature>
<feature type="compositionally biased region" description="Low complexity" evidence="3">
    <location>
        <begin position="7"/>
        <end position="28"/>
    </location>
</feature>
<gene>
    <name evidence="5" type="primary">SEC2</name>
    <name evidence="5" type="ORF">VC83_02357</name>
</gene>
<dbReference type="InterPro" id="IPR040351">
    <property type="entry name" value="RAB3IL/RAB3IP/Sec2"/>
</dbReference>
<dbReference type="EMBL" id="KV441390">
    <property type="protein sequence ID" value="OAF61174.1"/>
    <property type="molecule type" value="Genomic_DNA"/>
</dbReference>
<keyword evidence="1 2" id="KW-0175">Coiled coil</keyword>
<evidence type="ECO:0000313" key="5">
    <source>
        <dbReference type="EMBL" id="OAF61174.1"/>
    </source>
</evidence>
<dbReference type="SUPFAM" id="SSF144284">
    <property type="entry name" value="Sec2 N-terminal region"/>
    <property type="match status" value="1"/>
</dbReference>
<dbReference type="Gene3D" id="6.10.140.910">
    <property type="match status" value="1"/>
</dbReference>
<dbReference type="Proteomes" id="UP000077154">
    <property type="component" value="Unassembled WGS sequence"/>
</dbReference>
<accession>A0A177AJ20</accession>
<dbReference type="GO" id="GO:0005085">
    <property type="term" value="F:guanyl-nucleotide exchange factor activity"/>
    <property type="evidence" value="ECO:0007669"/>
    <property type="project" value="InterPro"/>
</dbReference>
<sequence>MIAGWVLHSPSPLSRSASPSSHVRSYSAGPKAPPDLSSNRTARAISTSALNNSSTNLSVSAASVGSSQRSSSYNDEDESMSTIPDPRSRTMSPPDGSQPPSASHHPDLNNEVATLSKKLINAINHQTNMGDMLNQTRSELDASRERIRQLEAEAESHASQIMNGSLVDFGVVKAERTKLLASLTEEAKKRGAAEKEKAAIELELENLTTALFEEANKMVTIARENSQRDHEVMEKKNEMLKARLADTKTLLKSHEEQLAELKRVMAQMQEKKEDQSNPSAPPTPGLKQFYDKDDSIVRPVHAARGDLEVTPSYPTSFTHLLQPVLRTDLAAYGDFVILVRSSKNGPGSRVTSGSYGGFSLGLGLGGASSQPSPVLRHTPSNGSTSSIATSATVASTPVTPIMPASAVSASTTPAGPATPLKETRFYKRALAEDIEPTLRLDTAPGLSWLARRSVLNAMCEGTLVVDPMPTPTTAVQKFYVFACSLCGESRKDPKQARTHRFRTSESDTAQRYPLCKYCLGRVRSSCDFLGFLRMLKDGHWRCEDEEAEKHAWEESVRLREQMFWARMGGGVIPVGAAHNQLPEVTPRASEEVEMLKELEETGKIVPKDITPLPDDITASRIDLNEDEASLTAAKKRASKNLINDTAEGLWKAAQEDAMEPPFKESDVAATSPEAKQVSDEAPATEESDKSNRASSQSLAVSETGSKEEKRLSITIPRPE</sequence>
<dbReference type="GeneID" id="36285440"/>
<dbReference type="CDD" id="cd21044">
    <property type="entry name" value="Rab11BD_RAB3IP_like"/>
    <property type="match status" value="1"/>
</dbReference>
<feature type="region of interest" description="Disordered" evidence="3">
    <location>
        <begin position="658"/>
        <end position="719"/>
    </location>
</feature>
<dbReference type="eggNOG" id="KOG4324">
    <property type="taxonomic scope" value="Eukaryota"/>
</dbReference>
<dbReference type="GO" id="GO:0070319">
    <property type="term" value="C:Golgi to plasma membrane transport vesicle"/>
    <property type="evidence" value="ECO:0007669"/>
    <property type="project" value="TreeGrafter"/>
</dbReference>
<dbReference type="RefSeq" id="XP_024326451.1">
    <property type="nucleotide sequence ID" value="XM_024466023.1"/>
</dbReference>
<dbReference type="VEuPathDB" id="FungiDB:GMDG_01217"/>
<dbReference type="GO" id="GO:0051286">
    <property type="term" value="C:cell tip"/>
    <property type="evidence" value="ECO:0007669"/>
    <property type="project" value="TreeGrafter"/>
</dbReference>
<dbReference type="OrthoDB" id="1748564at2759"/>
<feature type="compositionally biased region" description="Polar residues" evidence="3">
    <location>
        <begin position="692"/>
        <end position="703"/>
    </location>
</feature>
<protein>
    <submittedName>
        <fullName evidence="5">Rab guanine nucleotide exchange factor S2</fullName>
    </submittedName>
</protein>
<name>A0A177AJ20_9PEZI</name>
<dbReference type="GO" id="GO:0006887">
    <property type="term" value="P:exocytosis"/>
    <property type="evidence" value="ECO:0007669"/>
    <property type="project" value="TreeGrafter"/>
</dbReference>
<dbReference type="PANTHER" id="PTHR14430:SF0">
    <property type="entry name" value="SEC2P DOMAIN-CONTAINING PROTEIN"/>
    <property type="match status" value="1"/>
</dbReference>